<evidence type="ECO:0000313" key="2">
    <source>
        <dbReference type="EMBL" id="VEN37506.1"/>
    </source>
</evidence>
<keyword evidence="3" id="KW-1185">Reference proteome</keyword>
<organism evidence="2 3">
    <name type="scientific">Callosobruchus maculatus</name>
    <name type="common">Southern cowpea weevil</name>
    <name type="synonym">Pulse bruchid</name>
    <dbReference type="NCBI Taxonomy" id="64391"/>
    <lineage>
        <taxon>Eukaryota</taxon>
        <taxon>Metazoa</taxon>
        <taxon>Ecdysozoa</taxon>
        <taxon>Arthropoda</taxon>
        <taxon>Hexapoda</taxon>
        <taxon>Insecta</taxon>
        <taxon>Pterygota</taxon>
        <taxon>Neoptera</taxon>
        <taxon>Endopterygota</taxon>
        <taxon>Coleoptera</taxon>
        <taxon>Polyphaga</taxon>
        <taxon>Cucujiformia</taxon>
        <taxon>Chrysomeloidea</taxon>
        <taxon>Chrysomelidae</taxon>
        <taxon>Bruchinae</taxon>
        <taxon>Bruchini</taxon>
        <taxon>Callosobruchus</taxon>
    </lineage>
</organism>
<evidence type="ECO:0000313" key="3">
    <source>
        <dbReference type="Proteomes" id="UP000410492"/>
    </source>
</evidence>
<gene>
    <name evidence="2" type="ORF">CALMAC_LOCUS2730</name>
</gene>
<feature type="region of interest" description="Disordered" evidence="1">
    <location>
        <begin position="1"/>
        <end position="23"/>
    </location>
</feature>
<sequence length="88" mass="10479">MSKRASSSDLENEDHVIKRQRKKEKFDKLQREMETLQRKIDLFSSDSSSVLLTRSIITLPWLWHIYQDGFSKEKYTRGSHTHTFSFSV</sequence>
<dbReference type="Proteomes" id="UP000410492">
    <property type="component" value="Unassembled WGS sequence"/>
</dbReference>
<accession>A0A653BR91</accession>
<protein>
    <submittedName>
        <fullName evidence="2">Uncharacterized protein</fullName>
    </submittedName>
</protein>
<dbReference type="OrthoDB" id="10319383at2759"/>
<evidence type="ECO:0000256" key="1">
    <source>
        <dbReference type="SAM" id="MobiDB-lite"/>
    </source>
</evidence>
<dbReference type="EMBL" id="CAACVG010003447">
    <property type="protein sequence ID" value="VEN37506.1"/>
    <property type="molecule type" value="Genomic_DNA"/>
</dbReference>
<name>A0A653BR91_CALMS</name>
<proteinExistence type="predicted"/>
<dbReference type="AlphaFoldDB" id="A0A653BR91"/>
<reference evidence="2 3" key="1">
    <citation type="submission" date="2019-01" db="EMBL/GenBank/DDBJ databases">
        <authorList>
            <person name="Sayadi A."/>
        </authorList>
    </citation>
    <scope>NUCLEOTIDE SEQUENCE [LARGE SCALE GENOMIC DNA]</scope>
</reference>